<comment type="caution">
    <text evidence="1">The sequence shown here is derived from an EMBL/GenBank/DDBJ whole genome shotgun (WGS) entry which is preliminary data.</text>
</comment>
<gene>
    <name evidence="1" type="ORF">CWE14_02315</name>
</gene>
<dbReference type="RefSeq" id="WP_126797890.1">
    <property type="nucleotide sequence ID" value="NZ_PIPO01000001.1"/>
</dbReference>
<evidence type="ECO:0000313" key="1">
    <source>
        <dbReference type="EMBL" id="RUO34852.1"/>
    </source>
</evidence>
<protein>
    <submittedName>
        <fullName evidence="1">Uncharacterized protein</fullName>
    </submittedName>
</protein>
<organism evidence="1 2">
    <name type="scientific">Aliidiomarina soli</name>
    <dbReference type="NCBI Taxonomy" id="1928574"/>
    <lineage>
        <taxon>Bacteria</taxon>
        <taxon>Pseudomonadati</taxon>
        <taxon>Pseudomonadota</taxon>
        <taxon>Gammaproteobacteria</taxon>
        <taxon>Alteromonadales</taxon>
        <taxon>Idiomarinaceae</taxon>
        <taxon>Aliidiomarina</taxon>
    </lineage>
</organism>
<proteinExistence type="predicted"/>
<name>A0A432WM02_9GAMM</name>
<keyword evidence="2" id="KW-1185">Reference proteome</keyword>
<dbReference type="Proteomes" id="UP000287823">
    <property type="component" value="Unassembled WGS sequence"/>
</dbReference>
<dbReference type="AlphaFoldDB" id="A0A432WM02"/>
<accession>A0A432WM02</accession>
<evidence type="ECO:0000313" key="2">
    <source>
        <dbReference type="Proteomes" id="UP000287823"/>
    </source>
</evidence>
<sequence>MYWVNHLTGDSDVEYPLEQLSALYAELSQADAEHTDVSLTHESEWCLSAFASGLLMWENVAGEGEPRHMPEVAQQTVIELWSLLASGSIEEIHQRDWLPGYGR</sequence>
<dbReference type="EMBL" id="PIPO01000001">
    <property type="protein sequence ID" value="RUO34852.1"/>
    <property type="molecule type" value="Genomic_DNA"/>
</dbReference>
<reference evidence="1 2" key="1">
    <citation type="journal article" date="2011" name="Front. Microbiol.">
        <title>Genomic signatures of strain selection and enhancement in Bacillus atrophaeus var. globigii, a historical biowarfare simulant.</title>
        <authorList>
            <person name="Gibbons H.S."/>
            <person name="Broomall S.M."/>
            <person name="McNew L.A."/>
            <person name="Daligault H."/>
            <person name="Chapman C."/>
            <person name="Bruce D."/>
            <person name="Karavis M."/>
            <person name="Krepps M."/>
            <person name="McGregor P.A."/>
            <person name="Hong C."/>
            <person name="Park K.H."/>
            <person name="Akmal A."/>
            <person name="Feldman A."/>
            <person name="Lin J.S."/>
            <person name="Chang W.E."/>
            <person name="Higgs B.W."/>
            <person name="Demirev P."/>
            <person name="Lindquist J."/>
            <person name="Liem A."/>
            <person name="Fochler E."/>
            <person name="Read T.D."/>
            <person name="Tapia R."/>
            <person name="Johnson S."/>
            <person name="Bishop-Lilly K.A."/>
            <person name="Detter C."/>
            <person name="Han C."/>
            <person name="Sozhamannan S."/>
            <person name="Rosenzweig C.N."/>
            <person name="Skowronski E.W."/>
        </authorList>
    </citation>
    <scope>NUCLEOTIDE SEQUENCE [LARGE SCALE GENOMIC DNA]</scope>
    <source>
        <strain evidence="1 2">Y4G10-17</strain>
    </source>
</reference>